<dbReference type="Gene3D" id="6.10.340.10">
    <property type="match status" value="1"/>
</dbReference>
<dbReference type="InterPro" id="IPR033417">
    <property type="entry name" value="CHASE8"/>
</dbReference>
<keyword evidence="6" id="KW-0547">Nucleotide-binding</keyword>
<dbReference type="Proteomes" id="UP000594464">
    <property type="component" value="Chromosome"/>
</dbReference>
<evidence type="ECO:0000256" key="8">
    <source>
        <dbReference type="ARBA" id="ARBA00022840"/>
    </source>
</evidence>
<dbReference type="Pfam" id="PF00512">
    <property type="entry name" value="HisKA"/>
    <property type="match status" value="1"/>
</dbReference>
<dbReference type="InterPro" id="IPR011006">
    <property type="entry name" value="CheY-like_superfamily"/>
</dbReference>
<dbReference type="PRINTS" id="PR00344">
    <property type="entry name" value="BCTRLSENSOR"/>
</dbReference>
<dbReference type="SUPFAM" id="SSF52172">
    <property type="entry name" value="CheY-like"/>
    <property type="match status" value="1"/>
</dbReference>
<evidence type="ECO:0000256" key="11">
    <source>
        <dbReference type="PROSITE-ProRule" id="PRU00169"/>
    </source>
</evidence>
<dbReference type="PROSITE" id="PS50885">
    <property type="entry name" value="HAMP"/>
    <property type="match status" value="1"/>
</dbReference>
<dbReference type="SUPFAM" id="SSF158472">
    <property type="entry name" value="HAMP domain-like"/>
    <property type="match status" value="1"/>
</dbReference>
<dbReference type="EC" id="2.7.13.3" evidence="3"/>
<keyword evidence="4 11" id="KW-0597">Phosphoprotein</keyword>
<organism evidence="17 18">
    <name type="scientific">Candidatus Nitrohelix vancouverensis</name>
    <dbReference type="NCBI Taxonomy" id="2705534"/>
    <lineage>
        <taxon>Bacteria</taxon>
        <taxon>Pseudomonadati</taxon>
        <taxon>Nitrospinota/Tectimicrobiota group</taxon>
        <taxon>Nitrospinota</taxon>
        <taxon>Nitrospinia</taxon>
        <taxon>Nitrospinales</taxon>
        <taxon>Nitrospinaceae</taxon>
        <taxon>Candidatus Nitrohelix</taxon>
    </lineage>
</organism>
<dbReference type="SMART" id="SM00448">
    <property type="entry name" value="REC"/>
    <property type="match status" value="1"/>
</dbReference>
<dbReference type="SUPFAM" id="SSF55874">
    <property type="entry name" value="ATPase domain of HSP90 chaperone/DNA topoisomerase II/histidine kinase"/>
    <property type="match status" value="1"/>
</dbReference>
<evidence type="ECO:0000256" key="13">
    <source>
        <dbReference type="SAM" id="Phobius"/>
    </source>
</evidence>
<dbReference type="Pfam" id="PF02518">
    <property type="entry name" value="HATPase_c"/>
    <property type="match status" value="1"/>
</dbReference>
<evidence type="ECO:0000259" key="15">
    <source>
        <dbReference type="PROSITE" id="PS50110"/>
    </source>
</evidence>
<dbReference type="InterPro" id="IPR003660">
    <property type="entry name" value="HAMP_dom"/>
</dbReference>
<dbReference type="GO" id="GO:0005524">
    <property type="term" value="F:ATP binding"/>
    <property type="evidence" value="ECO:0007669"/>
    <property type="project" value="UniProtKB-KW"/>
</dbReference>
<keyword evidence="10 13" id="KW-0472">Membrane</keyword>
<keyword evidence="9" id="KW-0902">Two-component regulatory system</keyword>
<dbReference type="PROSITE" id="PS50109">
    <property type="entry name" value="HIS_KIN"/>
    <property type="match status" value="1"/>
</dbReference>
<evidence type="ECO:0000259" key="16">
    <source>
        <dbReference type="PROSITE" id="PS50885"/>
    </source>
</evidence>
<dbReference type="Pfam" id="PF00072">
    <property type="entry name" value="Response_reg"/>
    <property type="match status" value="1"/>
</dbReference>
<feature type="domain" description="Response regulatory" evidence="15">
    <location>
        <begin position="520"/>
        <end position="637"/>
    </location>
</feature>
<comment type="catalytic activity">
    <reaction evidence="1">
        <text>ATP + protein L-histidine = ADP + protein N-phospho-L-histidine.</text>
        <dbReference type="EC" id="2.7.13.3"/>
    </reaction>
</comment>
<feature type="domain" description="HAMP" evidence="16">
    <location>
        <begin position="182"/>
        <end position="235"/>
    </location>
</feature>
<dbReference type="SMART" id="SM00387">
    <property type="entry name" value="HATPase_c"/>
    <property type="match status" value="1"/>
</dbReference>
<evidence type="ECO:0000256" key="6">
    <source>
        <dbReference type="ARBA" id="ARBA00022741"/>
    </source>
</evidence>
<feature type="modified residue" description="4-aspartylphosphate" evidence="11">
    <location>
        <position position="570"/>
    </location>
</feature>
<dbReference type="Gene3D" id="3.40.50.2300">
    <property type="match status" value="1"/>
</dbReference>
<reference evidence="18" key="1">
    <citation type="submission" date="2020-02" db="EMBL/GenBank/DDBJ databases">
        <title>Genomic and physiological characterization of two novel Nitrospinaceae genera.</title>
        <authorList>
            <person name="Mueller A.J."/>
            <person name="Jung M.-Y."/>
            <person name="Strachan C.R."/>
            <person name="Herbold C.W."/>
            <person name="Kirkegaard R.H."/>
            <person name="Daims H."/>
        </authorList>
    </citation>
    <scope>NUCLEOTIDE SEQUENCE [LARGE SCALE GENOMIC DNA]</scope>
</reference>
<evidence type="ECO:0000256" key="7">
    <source>
        <dbReference type="ARBA" id="ARBA00022777"/>
    </source>
</evidence>
<proteinExistence type="predicted"/>
<dbReference type="Gene3D" id="3.30.565.10">
    <property type="entry name" value="Histidine kinase-like ATPase, C-terminal domain"/>
    <property type="match status" value="1"/>
</dbReference>
<dbReference type="InterPro" id="IPR001789">
    <property type="entry name" value="Sig_transdc_resp-reg_receiver"/>
</dbReference>
<dbReference type="InterPro" id="IPR003594">
    <property type="entry name" value="HATPase_dom"/>
</dbReference>
<feature type="transmembrane region" description="Helical" evidence="13">
    <location>
        <begin position="15"/>
        <end position="37"/>
    </location>
</feature>
<evidence type="ECO:0000256" key="4">
    <source>
        <dbReference type="ARBA" id="ARBA00022553"/>
    </source>
</evidence>
<dbReference type="KEGG" id="nva:G3M78_04550"/>
<evidence type="ECO:0000256" key="2">
    <source>
        <dbReference type="ARBA" id="ARBA00004370"/>
    </source>
</evidence>
<evidence type="ECO:0000256" key="9">
    <source>
        <dbReference type="ARBA" id="ARBA00023012"/>
    </source>
</evidence>
<keyword evidence="8" id="KW-0067">ATP-binding</keyword>
<gene>
    <name evidence="17" type="ORF">G3M78_04550</name>
</gene>
<evidence type="ECO:0000256" key="3">
    <source>
        <dbReference type="ARBA" id="ARBA00012438"/>
    </source>
</evidence>
<dbReference type="GO" id="GO:0016020">
    <property type="term" value="C:membrane"/>
    <property type="evidence" value="ECO:0007669"/>
    <property type="project" value="UniProtKB-SubCell"/>
</dbReference>
<dbReference type="PANTHER" id="PTHR43047">
    <property type="entry name" value="TWO-COMPONENT HISTIDINE PROTEIN KINASE"/>
    <property type="match status" value="1"/>
</dbReference>
<dbReference type="PROSITE" id="PS51257">
    <property type="entry name" value="PROKAR_LIPOPROTEIN"/>
    <property type="match status" value="1"/>
</dbReference>
<dbReference type="FunFam" id="3.30.565.10:FF:000006">
    <property type="entry name" value="Sensor histidine kinase WalK"/>
    <property type="match status" value="1"/>
</dbReference>
<dbReference type="FunFam" id="1.10.287.130:FF:000038">
    <property type="entry name" value="Sensory transduction histidine kinase"/>
    <property type="match status" value="1"/>
</dbReference>
<comment type="subcellular location">
    <subcellularLocation>
        <location evidence="2">Membrane</location>
    </subcellularLocation>
</comment>
<dbReference type="InterPro" id="IPR036890">
    <property type="entry name" value="HATPase_C_sf"/>
</dbReference>
<dbReference type="InterPro" id="IPR003661">
    <property type="entry name" value="HisK_dim/P_dom"/>
</dbReference>
<evidence type="ECO:0000256" key="5">
    <source>
        <dbReference type="ARBA" id="ARBA00022679"/>
    </source>
</evidence>
<dbReference type="SMART" id="SM00388">
    <property type="entry name" value="HisKA"/>
    <property type="match status" value="1"/>
</dbReference>
<feature type="transmembrane region" description="Helical" evidence="13">
    <location>
        <begin position="157"/>
        <end position="176"/>
    </location>
</feature>
<dbReference type="InterPro" id="IPR004358">
    <property type="entry name" value="Sig_transdc_His_kin-like_C"/>
</dbReference>
<dbReference type="Pfam" id="PF17152">
    <property type="entry name" value="CHASE8"/>
    <property type="match status" value="1"/>
</dbReference>
<dbReference type="InterPro" id="IPR036097">
    <property type="entry name" value="HisK_dim/P_sf"/>
</dbReference>
<evidence type="ECO:0000313" key="18">
    <source>
        <dbReference type="Proteomes" id="UP000594464"/>
    </source>
</evidence>
<dbReference type="AlphaFoldDB" id="A0A7T0G2W7"/>
<dbReference type="Gene3D" id="1.10.287.130">
    <property type="match status" value="1"/>
</dbReference>
<dbReference type="InterPro" id="IPR005467">
    <property type="entry name" value="His_kinase_dom"/>
</dbReference>
<dbReference type="SMART" id="SM00304">
    <property type="entry name" value="HAMP"/>
    <property type="match status" value="1"/>
</dbReference>
<dbReference type="EMBL" id="CP048620">
    <property type="protein sequence ID" value="QPJ64698.1"/>
    <property type="molecule type" value="Genomic_DNA"/>
</dbReference>
<dbReference type="SUPFAM" id="SSF47384">
    <property type="entry name" value="Homodimeric domain of signal transducing histidine kinase"/>
    <property type="match status" value="1"/>
</dbReference>
<keyword evidence="7" id="KW-0418">Kinase</keyword>
<name>A0A7T0G2W7_9BACT</name>
<keyword evidence="12" id="KW-0175">Coiled coil</keyword>
<sequence>MKFDYFKNASIRKKLIWISMTTCGITLFLACTGFFFYEWIKSENDLRVEVETLSEIIANNSIAALEFEDEKLGQETLNALATDPKILSSALYLKDGRLFSAHARNETGQAPSSPGQDGLYFKDGNLIVFHPIEFDGSRLGTLYMQVALDVLSENLKLFFYLVIVVLLISFPVIFYLSRALQNLVTRPIENLKKATQHSLTHGLDETVIEVESNDEIGEFAASYKDMIGKLNRAEKELKTYSGQLEDLVKTRTEELILEKDRAEKANQAKSDFLSRMSHELRTPMNAILGFTQLLEMDTKHPLADYQMNDLARISAAGEHLLQLINEVLDLSKIESGNLDLEQETVDMNGIVEDVLALSQPLADKGHIVLDYLKPAERHIYVEGDALRLRQVALNLISNAIKYNKPAGRVTVAFETPQAGNQVRLGIRDEGMGIPEEKRSELFKPFCRFDEDANQIEGTGIGLTISRQLIELMHGAIGYESLVGKGSYFYIDIPVAHDSPRPGGAVGESIPAVATMQSHKKALYIEDITANMELVKKILKTRADVELIWADNAVTGIELAKLHRPDLILMDIHLPGRDGLTAFKKLREDAATKDIPVIAVTADAMSGDLKRAMDMGFKAYVTKPIHIPTFLKIINEVLD</sequence>
<feature type="coiled-coil region" evidence="12">
    <location>
        <begin position="223"/>
        <end position="250"/>
    </location>
</feature>
<evidence type="ECO:0000256" key="10">
    <source>
        <dbReference type="ARBA" id="ARBA00023136"/>
    </source>
</evidence>
<dbReference type="CDD" id="cd00082">
    <property type="entry name" value="HisKA"/>
    <property type="match status" value="1"/>
</dbReference>
<dbReference type="CDD" id="cd06225">
    <property type="entry name" value="HAMP"/>
    <property type="match status" value="1"/>
</dbReference>
<keyword evidence="5" id="KW-0808">Transferase</keyword>
<evidence type="ECO:0000313" key="17">
    <source>
        <dbReference type="EMBL" id="QPJ64698.1"/>
    </source>
</evidence>
<feature type="domain" description="Histidine kinase" evidence="14">
    <location>
        <begin position="275"/>
        <end position="496"/>
    </location>
</feature>
<protein>
    <recommendedName>
        <fullName evidence="3">histidine kinase</fullName>
        <ecNumber evidence="3">2.7.13.3</ecNumber>
    </recommendedName>
</protein>
<evidence type="ECO:0000256" key="12">
    <source>
        <dbReference type="SAM" id="Coils"/>
    </source>
</evidence>
<keyword evidence="13" id="KW-0812">Transmembrane</keyword>
<dbReference type="GO" id="GO:0000155">
    <property type="term" value="F:phosphorelay sensor kinase activity"/>
    <property type="evidence" value="ECO:0007669"/>
    <property type="project" value="InterPro"/>
</dbReference>
<accession>A0A7T0G2W7</accession>
<keyword evidence="13" id="KW-1133">Transmembrane helix</keyword>
<dbReference type="PROSITE" id="PS50110">
    <property type="entry name" value="RESPONSE_REGULATORY"/>
    <property type="match status" value="1"/>
</dbReference>
<evidence type="ECO:0000256" key="1">
    <source>
        <dbReference type="ARBA" id="ARBA00000085"/>
    </source>
</evidence>
<evidence type="ECO:0000259" key="14">
    <source>
        <dbReference type="PROSITE" id="PS50109"/>
    </source>
</evidence>